<comment type="caution">
    <text evidence="1">The sequence shown here is derived from an EMBL/GenBank/DDBJ whole genome shotgun (WGS) entry which is preliminary data.</text>
</comment>
<evidence type="ECO:0000313" key="2">
    <source>
        <dbReference type="Proteomes" id="UP001293254"/>
    </source>
</evidence>
<accession>A0AAE1XJ43</accession>
<dbReference type="EMBL" id="JACGWO010000013">
    <property type="protein sequence ID" value="KAK4412411.1"/>
    <property type="molecule type" value="Genomic_DNA"/>
</dbReference>
<reference evidence="1" key="2">
    <citation type="journal article" date="2024" name="Plant">
        <title>Genomic evolution and insights into agronomic trait innovations of Sesamum species.</title>
        <authorList>
            <person name="Miao H."/>
            <person name="Wang L."/>
            <person name="Qu L."/>
            <person name="Liu H."/>
            <person name="Sun Y."/>
            <person name="Le M."/>
            <person name="Wang Q."/>
            <person name="Wei S."/>
            <person name="Zheng Y."/>
            <person name="Lin W."/>
            <person name="Duan Y."/>
            <person name="Cao H."/>
            <person name="Xiong S."/>
            <person name="Wang X."/>
            <person name="Wei L."/>
            <person name="Li C."/>
            <person name="Ma Q."/>
            <person name="Ju M."/>
            <person name="Zhao R."/>
            <person name="Li G."/>
            <person name="Mu C."/>
            <person name="Tian Q."/>
            <person name="Mei H."/>
            <person name="Zhang T."/>
            <person name="Gao T."/>
            <person name="Zhang H."/>
        </authorList>
    </citation>
    <scope>NUCLEOTIDE SEQUENCE</scope>
    <source>
        <strain evidence="1">3651</strain>
    </source>
</reference>
<name>A0AAE1XJ43_9LAMI</name>
<dbReference type="AlphaFoldDB" id="A0AAE1XJ43"/>
<reference evidence="1" key="1">
    <citation type="submission" date="2020-06" db="EMBL/GenBank/DDBJ databases">
        <authorList>
            <person name="Li T."/>
            <person name="Hu X."/>
            <person name="Zhang T."/>
            <person name="Song X."/>
            <person name="Zhang H."/>
            <person name="Dai N."/>
            <person name="Sheng W."/>
            <person name="Hou X."/>
            <person name="Wei L."/>
        </authorList>
    </citation>
    <scope>NUCLEOTIDE SEQUENCE</scope>
    <source>
        <strain evidence="1">3651</strain>
        <tissue evidence="1">Leaf</tissue>
    </source>
</reference>
<protein>
    <submittedName>
        <fullName evidence="1">Uncharacterized protein</fullName>
    </submittedName>
</protein>
<gene>
    <name evidence="1" type="ORF">Salat_2888100</name>
</gene>
<dbReference type="Proteomes" id="UP001293254">
    <property type="component" value="Unassembled WGS sequence"/>
</dbReference>
<evidence type="ECO:0000313" key="1">
    <source>
        <dbReference type="EMBL" id="KAK4412411.1"/>
    </source>
</evidence>
<proteinExistence type="predicted"/>
<keyword evidence="2" id="KW-1185">Reference proteome</keyword>
<organism evidence="1 2">
    <name type="scientific">Sesamum alatum</name>
    <dbReference type="NCBI Taxonomy" id="300844"/>
    <lineage>
        <taxon>Eukaryota</taxon>
        <taxon>Viridiplantae</taxon>
        <taxon>Streptophyta</taxon>
        <taxon>Embryophyta</taxon>
        <taxon>Tracheophyta</taxon>
        <taxon>Spermatophyta</taxon>
        <taxon>Magnoliopsida</taxon>
        <taxon>eudicotyledons</taxon>
        <taxon>Gunneridae</taxon>
        <taxon>Pentapetalae</taxon>
        <taxon>asterids</taxon>
        <taxon>lamiids</taxon>
        <taxon>Lamiales</taxon>
        <taxon>Pedaliaceae</taxon>
        <taxon>Sesamum</taxon>
    </lineage>
</organism>
<sequence>MVVVLGIIGQCLQPLIFSNLNSEMGTVGQWEGWLGLRQYQMVAVSHSLDHLHGLASGEYENGDLRTCYDGQCSGTVDHGLMVDKPRVERRVMLGKKMLQSSLLSLVPCGKI</sequence>